<sequence>MAPKTLNDLKRKDLFQTKGYINDSWVDAVSGKTFDVYDPATLDKLATLPEMGAADTDKAITAAHEAFQSFKKTSARQRARWLRKWSDLCLDNLDDLALILTLENGKTLAEAKGEVTYAASFLEWFAGEAERVHGEVVPPANLNQRILTFKQPIGVAACLAPWNFPIAMITRKVGAALAAGCTTVWKPAGETPLSALAQAVLAHEAGFPKGSINVITTLNLVSEVGDALCKSSLVRKLSFTGSTRVGKLLARQCSDSLKKLSLELGGNSPFIVFDDAKLETAVEACILAKFRNSGQTCVTANRIFVQKGIYEKFAEALTVRIKSLKVGPGTEDGVFVGPLTHERAVEKAMNHINDAKKHGGQVILGGEPLKDFKGYFLQPTIIKGMNREMITTREETFAPVVGLYEFDTEEDVLKMANDCNVGLGSFICTENIPRAFRVTEALEVGMVGVNLGMLSACESPFGGVKESGYGREGGRQGIEEYLSVKSMLINVAN</sequence>
<keyword evidence="11" id="KW-1185">Reference proteome</keyword>
<gene>
    <name evidence="10" type="ORF">AYO21_08916</name>
</gene>
<comment type="caution">
    <text evidence="10">The sequence shown here is derived from an EMBL/GenBank/DDBJ whole genome shotgun (WGS) entry which is preliminary data.</text>
</comment>
<dbReference type="EC" id="1.2.1.16" evidence="6"/>
<dbReference type="GO" id="GO:0004777">
    <property type="term" value="F:succinate-semialdehyde dehydrogenase (NAD+) activity"/>
    <property type="evidence" value="ECO:0007669"/>
    <property type="project" value="TreeGrafter"/>
</dbReference>
<dbReference type="InterPro" id="IPR016163">
    <property type="entry name" value="Ald_DH_C"/>
</dbReference>
<dbReference type="PROSITE" id="PS00687">
    <property type="entry name" value="ALDEHYDE_DEHYDR_GLU"/>
    <property type="match status" value="1"/>
</dbReference>
<dbReference type="CDD" id="cd07103">
    <property type="entry name" value="ALDH_F5_SSADH_GabD"/>
    <property type="match status" value="1"/>
</dbReference>
<dbReference type="FunFam" id="3.40.605.10:FF:000005">
    <property type="entry name" value="Succinate-semialdehyde dehydrogenase I"/>
    <property type="match status" value="1"/>
</dbReference>
<dbReference type="FunFam" id="3.40.309.10:FF:000004">
    <property type="entry name" value="Succinate-semialdehyde dehydrogenase I"/>
    <property type="match status" value="1"/>
</dbReference>
<evidence type="ECO:0000256" key="6">
    <source>
        <dbReference type="ARBA" id="ARBA00067047"/>
    </source>
</evidence>
<proteinExistence type="inferred from homology"/>
<dbReference type="GO" id="GO:0009450">
    <property type="term" value="P:gamma-aminobutyric acid catabolic process"/>
    <property type="evidence" value="ECO:0007669"/>
    <property type="project" value="TreeGrafter"/>
</dbReference>
<evidence type="ECO:0000313" key="10">
    <source>
        <dbReference type="EMBL" id="OAG36843.1"/>
    </source>
</evidence>
<organism evidence="10 11">
    <name type="scientific">Fonsecaea monophora</name>
    <dbReference type="NCBI Taxonomy" id="254056"/>
    <lineage>
        <taxon>Eukaryota</taxon>
        <taxon>Fungi</taxon>
        <taxon>Dikarya</taxon>
        <taxon>Ascomycota</taxon>
        <taxon>Pezizomycotina</taxon>
        <taxon>Eurotiomycetes</taxon>
        <taxon>Chaetothyriomycetidae</taxon>
        <taxon>Chaetothyriales</taxon>
        <taxon>Herpotrichiellaceae</taxon>
        <taxon>Fonsecaea</taxon>
    </lineage>
</organism>
<evidence type="ECO:0000313" key="11">
    <source>
        <dbReference type="Proteomes" id="UP000077002"/>
    </source>
</evidence>
<evidence type="ECO:0000256" key="1">
    <source>
        <dbReference type="ARBA" id="ARBA00005176"/>
    </source>
</evidence>
<dbReference type="InterPro" id="IPR016161">
    <property type="entry name" value="Ald_DH/histidinol_DH"/>
</dbReference>
<evidence type="ECO:0000256" key="7">
    <source>
        <dbReference type="PROSITE-ProRule" id="PRU10007"/>
    </source>
</evidence>
<protein>
    <recommendedName>
        <fullName evidence="6">succinate-semialdehyde dehydrogenase [NAD(P)(+)]</fullName>
        <ecNumber evidence="6">1.2.1.16</ecNumber>
    </recommendedName>
</protein>
<comment type="similarity">
    <text evidence="2 8">Belongs to the aldehyde dehydrogenase family.</text>
</comment>
<dbReference type="EMBL" id="LVKK01000082">
    <property type="protein sequence ID" value="OAG36843.1"/>
    <property type="molecule type" value="Genomic_DNA"/>
</dbReference>
<evidence type="ECO:0000256" key="8">
    <source>
        <dbReference type="RuleBase" id="RU003345"/>
    </source>
</evidence>
<dbReference type="InterPro" id="IPR050740">
    <property type="entry name" value="Aldehyde_DH_Superfamily"/>
</dbReference>
<evidence type="ECO:0000259" key="9">
    <source>
        <dbReference type="Pfam" id="PF00171"/>
    </source>
</evidence>
<name>A0A177EXT1_9EURO</name>
<evidence type="ECO:0000256" key="3">
    <source>
        <dbReference type="ARBA" id="ARBA00023002"/>
    </source>
</evidence>
<dbReference type="RefSeq" id="XP_022508795.1">
    <property type="nucleotide sequence ID" value="XM_022658856.1"/>
</dbReference>
<comment type="catalytic activity">
    <reaction evidence="4">
        <text>succinate semialdehyde + NADP(+) + H2O = succinate + NADPH + 2 H(+)</text>
        <dbReference type="Rhea" id="RHEA:13213"/>
        <dbReference type="ChEBI" id="CHEBI:15377"/>
        <dbReference type="ChEBI" id="CHEBI:15378"/>
        <dbReference type="ChEBI" id="CHEBI:30031"/>
        <dbReference type="ChEBI" id="CHEBI:57706"/>
        <dbReference type="ChEBI" id="CHEBI:57783"/>
        <dbReference type="ChEBI" id="CHEBI:58349"/>
        <dbReference type="EC" id="1.2.1.16"/>
    </reaction>
</comment>
<dbReference type="PANTHER" id="PTHR43353:SF5">
    <property type="entry name" value="SUCCINATE-SEMIALDEHYDE DEHYDROGENASE, MITOCHONDRIAL"/>
    <property type="match status" value="1"/>
</dbReference>
<feature type="domain" description="Aldehyde dehydrogenase" evidence="9">
    <location>
        <begin position="25"/>
        <end position="486"/>
    </location>
</feature>
<comment type="pathway">
    <text evidence="1">Amino-acid degradation; 4-aminobutanoate degradation.</text>
</comment>
<dbReference type="Pfam" id="PF00171">
    <property type="entry name" value="Aldedh"/>
    <property type="match status" value="1"/>
</dbReference>
<evidence type="ECO:0000256" key="4">
    <source>
        <dbReference type="ARBA" id="ARBA00050387"/>
    </source>
</evidence>
<dbReference type="AlphaFoldDB" id="A0A177EXT1"/>
<feature type="active site" evidence="7">
    <location>
        <position position="263"/>
    </location>
</feature>
<comment type="catalytic activity">
    <reaction evidence="5">
        <text>succinate semialdehyde + NAD(+) + H2O = succinate + NADH + 2 H(+)</text>
        <dbReference type="Rhea" id="RHEA:13217"/>
        <dbReference type="ChEBI" id="CHEBI:15377"/>
        <dbReference type="ChEBI" id="CHEBI:15378"/>
        <dbReference type="ChEBI" id="CHEBI:30031"/>
        <dbReference type="ChEBI" id="CHEBI:57540"/>
        <dbReference type="ChEBI" id="CHEBI:57706"/>
        <dbReference type="ChEBI" id="CHEBI:57945"/>
        <dbReference type="EC" id="1.2.1.16"/>
    </reaction>
</comment>
<dbReference type="GeneID" id="34604056"/>
<dbReference type="Gene3D" id="3.40.605.10">
    <property type="entry name" value="Aldehyde Dehydrogenase, Chain A, domain 1"/>
    <property type="match status" value="1"/>
</dbReference>
<dbReference type="OrthoDB" id="310895at2759"/>
<dbReference type="InterPro" id="IPR015590">
    <property type="entry name" value="Aldehyde_DH_dom"/>
</dbReference>
<accession>A0A177EXT1</accession>
<keyword evidence="3 8" id="KW-0560">Oxidoreductase</keyword>
<dbReference type="InterPro" id="IPR016162">
    <property type="entry name" value="Ald_DH_N"/>
</dbReference>
<dbReference type="Proteomes" id="UP000077002">
    <property type="component" value="Unassembled WGS sequence"/>
</dbReference>
<dbReference type="InterPro" id="IPR029510">
    <property type="entry name" value="Ald_DH_CS_GLU"/>
</dbReference>
<dbReference type="SUPFAM" id="SSF53720">
    <property type="entry name" value="ALDH-like"/>
    <property type="match status" value="1"/>
</dbReference>
<dbReference type="PANTHER" id="PTHR43353">
    <property type="entry name" value="SUCCINATE-SEMIALDEHYDE DEHYDROGENASE, MITOCHONDRIAL"/>
    <property type="match status" value="1"/>
</dbReference>
<dbReference type="Gene3D" id="3.40.309.10">
    <property type="entry name" value="Aldehyde Dehydrogenase, Chain A, domain 2"/>
    <property type="match status" value="1"/>
</dbReference>
<evidence type="ECO:0000256" key="5">
    <source>
        <dbReference type="ARBA" id="ARBA00052698"/>
    </source>
</evidence>
<evidence type="ECO:0000256" key="2">
    <source>
        <dbReference type="ARBA" id="ARBA00009986"/>
    </source>
</evidence>
<dbReference type="GO" id="GO:0005737">
    <property type="term" value="C:cytoplasm"/>
    <property type="evidence" value="ECO:0007669"/>
    <property type="project" value="TreeGrafter"/>
</dbReference>
<reference evidence="10 11" key="1">
    <citation type="submission" date="2016-03" db="EMBL/GenBank/DDBJ databases">
        <title>Draft genome sequence of the Fonsecaea monophora CBS 269.37.</title>
        <authorList>
            <person name="Bombassaro A."/>
            <person name="Vinicius W.A."/>
            <person name="De Hoog S."/>
            <person name="Sun J."/>
            <person name="Souza E.M."/>
            <person name="Raittz R.T."/>
            <person name="Costa F."/>
            <person name="Leao A.C."/>
            <person name="Tadra-Sfeir M.Z."/>
            <person name="Baura V."/>
            <person name="Balsanelli E."/>
            <person name="Pedrosa F.O."/>
            <person name="Moreno L.F."/>
            <person name="Steffens M.B."/>
            <person name="Xi L."/>
            <person name="Bocca A.L."/>
            <person name="Felipe M.S."/>
            <person name="Teixeira M."/>
            <person name="Telles Filho F.Q."/>
            <person name="Azevedo C.M."/>
            <person name="Gomes R."/>
            <person name="Vicente V.A."/>
        </authorList>
    </citation>
    <scope>NUCLEOTIDE SEQUENCE [LARGE SCALE GENOMIC DNA]</scope>
    <source>
        <strain evidence="10 11">CBS 269.37</strain>
    </source>
</reference>